<feature type="domain" description="NfeD-like C-terminal" evidence="2">
    <location>
        <begin position="86"/>
        <end position="142"/>
    </location>
</feature>
<gene>
    <name evidence="3" type="ORF">M8A51_11000</name>
</gene>
<protein>
    <submittedName>
        <fullName evidence="3">NfeD family protein</fullName>
    </submittedName>
</protein>
<name>A0ABT0YMV5_9BURK</name>
<keyword evidence="1" id="KW-0472">Membrane</keyword>
<keyword evidence="1" id="KW-1133">Transmembrane helix</keyword>
<evidence type="ECO:0000313" key="3">
    <source>
        <dbReference type="EMBL" id="MCM5680060.1"/>
    </source>
</evidence>
<keyword evidence="4" id="KW-1185">Reference proteome</keyword>
<dbReference type="EMBL" id="JAMKFE010000005">
    <property type="protein sequence ID" value="MCM5680060.1"/>
    <property type="molecule type" value="Genomic_DNA"/>
</dbReference>
<organism evidence="3 4">
    <name type="scientific">Caldimonas mangrovi</name>
    <dbReference type="NCBI Taxonomy" id="2944811"/>
    <lineage>
        <taxon>Bacteria</taxon>
        <taxon>Pseudomonadati</taxon>
        <taxon>Pseudomonadota</taxon>
        <taxon>Betaproteobacteria</taxon>
        <taxon>Burkholderiales</taxon>
        <taxon>Sphaerotilaceae</taxon>
        <taxon>Caldimonas</taxon>
    </lineage>
</organism>
<evidence type="ECO:0000256" key="1">
    <source>
        <dbReference type="SAM" id="Phobius"/>
    </source>
</evidence>
<dbReference type="RefSeq" id="WP_251778312.1">
    <property type="nucleotide sequence ID" value="NZ_JAMKFE010000005.1"/>
</dbReference>
<accession>A0ABT0YMV5</accession>
<dbReference type="Proteomes" id="UP001165541">
    <property type="component" value="Unassembled WGS sequence"/>
</dbReference>
<reference evidence="3" key="1">
    <citation type="submission" date="2022-05" db="EMBL/GenBank/DDBJ databases">
        <title>Schlegelella sp. nov., isolated from mangrove soil.</title>
        <authorList>
            <person name="Liu Y."/>
            <person name="Ge X."/>
            <person name="Liu W."/>
        </authorList>
    </citation>
    <scope>NUCLEOTIDE SEQUENCE</scope>
    <source>
        <strain evidence="3">S2-27</strain>
    </source>
</reference>
<feature type="transmembrane region" description="Helical" evidence="1">
    <location>
        <begin position="41"/>
        <end position="66"/>
    </location>
</feature>
<sequence>MDFNASTWWWVLAGIAVAAELASGTFYLLMLALGLAGGALAAHAGLGFAMQLVAAAVIGGGAVAAWRVRRKQHPPALPAATNRDVNLDIGSHVTVTQWNSDRTARVPYRGATWTVRYAGADEPQPGEYVIRAVEGNFLIIERHTH</sequence>
<proteinExistence type="predicted"/>
<evidence type="ECO:0000259" key="2">
    <source>
        <dbReference type="Pfam" id="PF01957"/>
    </source>
</evidence>
<evidence type="ECO:0000313" key="4">
    <source>
        <dbReference type="Proteomes" id="UP001165541"/>
    </source>
</evidence>
<keyword evidence="1" id="KW-0812">Transmembrane</keyword>
<feature type="transmembrane region" description="Helical" evidence="1">
    <location>
        <begin position="7"/>
        <end position="29"/>
    </location>
</feature>
<dbReference type="Pfam" id="PF01957">
    <property type="entry name" value="NfeD"/>
    <property type="match status" value="1"/>
</dbReference>
<comment type="caution">
    <text evidence="3">The sequence shown here is derived from an EMBL/GenBank/DDBJ whole genome shotgun (WGS) entry which is preliminary data.</text>
</comment>
<dbReference type="InterPro" id="IPR002810">
    <property type="entry name" value="NfeD-like_C"/>
</dbReference>